<evidence type="ECO:0000313" key="1">
    <source>
        <dbReference type="EMBL" id="MQY45365.1"/>
    </source>
</evidence>
<name>A0A6A8A2Q0_9HYPH</name>
<dbReference type="Proteomes" id="UP000435138">
    <property type="component" value="Unassembled WGS sequence"/>
</dbReference>
<accession>A0A6A8A2Q0</accession>
<dbReference type="RefSeq" id="WP_153352899.1">
    <property type="nucleotide sequence ID" value="NZ_WIXI01000030.1"/>
</dbReference>
<evidence type="ECO:0000313" key="2">
    <source>
        <dbReference type="Proteomes" id="UP000435138"/>
    </source>
</evidence>
<organism evidence="1 2">
    <name type="scientific">Endobacterium cereale</name>
    <dbReference type="NCBI Taxonomy" id="2663029"/>
    <lineage>
        <taxon>Bacteria</taxon>
        <taxon>Pseudomonadati</taxon>
        <taxon>Pseudomonadota</taxon>
        <taxon>Alphaproteobacteria</taxon>
        <taxon>Hyphomicrobiales</taxon>
        <taxon>Rhizobiaceae</taxon>
        <taxon>Endobacterium</taxon>
    </lineage>
</organism>
<dbReference type="AlphaFoldDB" id="A0A6A8A2Q0"/>
<dbReference type="EMBL" id="WIXI01000030">
    <property type="protein sequence ID" value="MQY45365.1"/>
    <property type="molecule type" value="Genomic_DNA"/>
</dbReference>
<reference evidence="1 2" key="1">
    <citation type="submission" date="2019-11" db="EMBL/GenBank/DDBJ databases">
        <title>Genome analysis of Rhizobacterium cereale a novel genus and species isolated from maize roots in North Spain.</title>
        <authorList>
            <person name="Menendez E."/>
            <person name="Flores-Felix J.D."/>
            <person name="Ramirez-Bahena M.-H."/>
            <person name="Igual J.M."/>
            <person name="Garcia-Fraile P."/>
            <person name="Peix A."/>
            <person name="Velazquez E."/>
        </authorList>
    </citation>
    <scope>NUCLEOTIDE SEQUENCE [LARGE SCALE GENOMIC DNA]</scope>
    <source>
        <strain evidence="1 2">RZME27</strain>
    </source>
</reference>
<proteinExistence type="predicted"/>
<sequence length="134" mass="14668">MHKTRKAARSFRADGYAILTRWPTLVAFLLIAAFSGAGFQSANSMLQQYRQLFDSEGGDNTLQIANREQPRLAVATAVSEKQQSTWQGATDGILPSAHALAHPFDAWRGTIAPRQQQLSQFTALVSARGPPRLS</sequence>
<gene>
    <name evidence="1" type="ORF">GAO09_04705</name>
</gene>
<comment type="caution">
    <text evidence="1">The sequence shown here is derived from an EMBL/GenBank/DDBJ whole genome shotgun (WGS) entry which is preliminary data.</text>
</comment>
<keyword evidence="2" id="KW-1185">Reference proteome</keyword>
<protein>
    <submittedName>
        <fullName evidence="1">Uncharacterized protein</fullName>
    </submittedName>
</protein>